<dbReference type="EC" id="2.7.11.1" evidence="1"/>
<dbReference type="GO" id="GO:0004674">
    <property type="term" value="F:protein serine/threonine kinase activity"/>
    <property type="evidence" value="ECO:0007669"/>
    <property type="project" value="UniProtKB-KW"/>
</dbReference>
<dbReference type="SUPFAM" id="SSF56112">
    <property type="entry name" value="Protein kinase-like (PK-like)"/>
    <property type="match status" value="1"/>
</dbReference>
<evidence type="ECO:0000313" key="12">
    <source>
        <dbReference type="EMBL" id="KAJ8461753.1"/>
    </source>
</evidence>
<evidence type="ECO:0000313" key="13">
    <source>
        <dbReference type="Proteomes" id="UP001222027"/>
    </source>
</evidence>
<dbReference type="FunFam" id="3.30.200.20:FF:000340">
    <property type="entry name" value="Calmodulin-binding receptor-like cytoplasmic kinase 3"/>
    <property type="match status" value="1"/>
</dbReference>
<keyword evidence="3" id="KW-0808">Transferase</keyword>
<feature type="region of interest" description="Disordered" evidence="10">
    <location>
        <begin position="1"/>
        <end position="45"/>
    </location>
</feature>
<dbReference type="EMBL" id="JAQQAF010000009">
    <property type="protein sequence ID" value="KAJ8461753.1"/>
    <property type="molecule type" value="Genomic_DNA"/>
</dbReference>
<sequence>MAPQVLTIPHSLAIESPPKVGSSNEVKAITPSPPRSPPPSAFDSTGSRRFPELSFPCFQDWLFLPSQLPWGLVSVSVPTLSYACGYDQALDSYFKNGCFTCDANVESWTTIGEKYCDQDFTTFVHVKCSTISVDSLKQGEKKLLLQSSENVANLSQGIKLDLSDEEKKEYTSSEPQNIPLAIPGMLLLCCGVLCPCFHAKRKEKSEHSVLDRELKSIDLNSSLELSSVSEKIPVTPRVPPSPSRFSSSPQLSRIGSVHLSINQITRATHNFSNSVKLGEGGFGTVYKAVLPDGQVVAIKRAKKEQISSLRDEFSNEVELLAKIEHNNLVRLLGYTDKGNERIIITEYVPNGTLREHLDGLYGKILDFSQRLEIAIDVAHALTYLHLYAEKTIIHRDVKSSNILLTESYRAKVSDFGFARSGLSDTDQTHISTKVKGTAGYLDPEYLRTYQLTPKSDVFSFGILLIEIISGRRPVDLKRNADERITVRWAFRKHSEGNVQDILDPLLEEKVDDDIVGMMLDLAFDCAAPTRSSRPAMKEVGEQLWEIRKRYGKILRGMSGSLHQ</sequence>
<gene>
    <name evidence="12" type="ORF">OPV22_034679</name>
</gene>
<name>A0AAV8PXR5_ENSVE</name>
<feature type="binding site" evidence="9">
    <location>
        <position position="303"/>
    </location>
    <ligand>
        <name>ATP</name>
        <dbReference type="ChEBI" id="CHEBI:30616"/>
    </ligand>
</feature>
<keyword evidence="6 9" id="KW-0067">ATP-binding</keyword>
<feature type="domain" description="Protein kinase" evidence="11">
    <location>
        <begin position="271"/>
        <end position="545"/>
    </location>
</feature>
<keyword evidence="5" id="KW-0418">Kinase</keyword>
<dbReference type="InterPro" id="IPR011009">
    <property type="entry name" value="Kinase-like_dom_sf"/>
</dbReference>
<dbReference type="Proteomes" id="UP001222027">
    <property type="component" value="Unassembled WGS sequence"/>
</dbReference>
<dbReference type="SMART" id="SM00220">
    <property type="entry name" value="S_TKc"/>
    <property type="match status" value="1"/>
</dbReference>
<dbReference type="Gene3D" id="3.30.200.20">
    <property type="entry name" value="Phosphorylase Kinase, domain 1"/>
    <property type="match status" value="1"/>
</dbReference>
<dbReference type="PROSITE" id="PS50011">
    <property type="entry name" value="PROTEIN_KINASE_DOM"/>
    <property type="match status" value="1"/>
</dbReference>
<proteinExistence type="predicted"/>
<evidence type="ECO:0000256" key="9">
    <source>
        <dbReference type="PROSITE-ProRule" id="PRU10141"/>
    </source>
</evidence>
<dbReference type="FunFam" id="1.10.510.10:FF:000300">
    <property type="entry name" value="Calmodulin-binding receptor-like cytoplasmic kinase 3"/>
    <property type="match status" value="1"/>
</dbReference>
<comment type="catalytic activity">
    <reaction evidence="8">
        <text>L-seryl-[protein] + ATP = O-phospho-L-seryl-[protein] + ADP + H(+)</text>
        <dbReference type="Rhea" id="RHEA:17989"/>
        <dbReference type="Rhea" id="RHEA-COMP:9863"/>
        <dbReference type="Rhea" id="RHEA-COMP:11604"/>
        <dbReference type="ChEBI" id="CHEBI:15378"/>
        <dbReference type="ChEBI" id="CHEBI:29999"/>
        <dbReference type="ChEBI" id="CHEBI:30616"/>
        <dbReference type="ChEBI" id="CHEBI:83421"/>
        <dbReference type="ChEBI" id="CHEBI:456216"/>
        <dbReference type="EC" id="2.7.11.1"/>
    </reaction>
</comment>
<comment type="caution">
    <text evidence="12">The sequence shown here is derived from an EMBL/GenBank/DDBJ whole genome shotgun (WGS) entry which is preliminary data.</text>
</comment>
<evidence type="ECO:0000256" key="2">
    <source>
        <dbReference type="ARBA" id="ARBA00022527"/>
    </source>
</evidence>
<evidence type="ECO:0000256" key="8">
    <source>
        <dbReference type="ARBA" id="ARBA00048679"/>
    </source>
</evidence>
<dbReference type="PANTHER" id="PTHR46008:SF48">
    <property type="entry name" value="PROTEIN KINASE DOMAIN-CONTAINING PROTEIN"/>
    <property type="match status" value="1"/>
</dbReference>
<evidence type="ECO:0000256" key="10">
    <source>
        <dbReference type="SAM" id="MobiDB-lite"/>
    </source>
</evidence>
<dbReference type="PROSITE" id="PS00108">
    <property type="entry name" value="PROTEIN_KINASE_ST"/>
    <property type="match status" value="1"/>
</dbReference>
<reference evidence="12 13" key="1">
    <citation type="submission" date="2022-12" db="EMBL/GenBank/DDBJ databases">
        <title>Chromosome-scale assembly of the Ensete ventricosum genome.</title>
        <authorList>
            <person name="Dussert Y."/>
            <person name="Stocks J."/>
            <person name="Wendawek A."/>
            <person name="Woldeyes F."/>
            <person name="Nichols R.A."/>
            <person name="Borrell J.S."/>
        </authorList>
    </citation>
    <scope>NUCLEOTIDE SEQUENCE [LARGE SCALE GENOMIC DNA]</scope>
    <source>
        <strain evidence="13">cv. Maze</strain>
        <tissue evidence="12">Seeds</tissue>
    </source>
</reference>
<dbReference type="AlphaFoldDB" id="A0AAV8PXR5"/>
<dbReference type="GO" id="GO:0005524">
    <property type="term" value="F:ATP binding"/>
    <property type="evidence" value="ECO:0007669"/>
    <property type="project" value="UniProtKB-UniRule"/>
</dbReference>
<keyword evidence="13" id="KW-1185">Reference proteome</keyword>
<dbReference type="InterPro" id="IPR017441">
    <property type="entry name" value="Protein_kinase_ATP_BS"/>
</dbReference>
<evidence type="ECO:0000256" key="1">
    <source>
        <dbReference type="ARBA" id="ARBA00012513"/>
    </source>
</evidence>
<protein>
    <recommendedName>
        <fullName evidence="1">non-specific serine/threonine protein kinase</fullName>
        <ecNumber evidence="1">2.7.11.1</ecNumber>
    </recommendedName>
</protein>
<dbReference type="Pfam" id="PF00069">
    <property type="entry name" value="Pkinase"/>
    <property type="match status" value="1"/>
</dbReference>
<feature type="compositionally biased region" description="Pro residues" evidence="10">
    <location>
        <begin position="31"/>
        <end position="40"/>
    </location>
</feature>
<accession>A0AAV8PXR5</accession>
<evidence type="ECO:0000259" key="11">
    <source>
        <dbReference type="PROSITE" id="PS50011"/>
    </source>
</evidence>
<dbReference type="Gene3D" id="1.10.510.10">
    <property type="entry name" value="Transferase(Phosphotransferase) domain 1"/>
    <property type="match status" value="1"/>
</dbReference>
<dbReference type="PANTHER" id="PTHR46008">
    <property type="entry name" value="LEAF RUST 10 DISEASE-RESISTANCE LOCUS RECEPTOR-LIKE PROTEIN KINASE-LIKE 1.4"/>
    <property type="match status" value="1"/>
</dbReference>
<keyword evidence="4 9" id="KW-0547">Nucleotide-binding</keyword>
<evidence type="ECO:0000256" key="4">
    <source>
        <dbReference type="ARBA" id="ARBA00022741"/>
    </source>
</evidence>
<comment type="catalytic activity">
    <reaction evidence="7">
        <text>L-threonyl-[protein] + ATP = O-phospho-L-threonyl-[protein] + ADP + H(+)</text>
        <dbReference type="Rhea" id="RHEA:46608"/>
        <dbReference type="Rhea" id="RHEA-COMP:11060"/>
        <dbReference type="Rhea" id="RHEA-COMP:11605"/>
        <dbReference type="ChEBI" id="CHEBI:15378"/>
        <dbReference type="ChEBI" id="CHEBI:30013"/>
        <dbReference type="ChEBI" id="CHEBI:30616"/>
        <dbReference type="ChEBI" id="CHEBI:61977"/>
        <dbReference type="ChEBI" id="CHEBI:456216"/>
        <dbReference type="EC" id="2.7.11.1"/>
    </reaction>
</comment>
<organism evidence="12 13">
    <name type="scientific">Ensete ventricosum</name>
    <name type="common">Abyssinian banana</name>
    <name type="synonym">Musa ensete</name>
    <dbReference type="NCBI Taxonomy" id="4639"/>
    <lineage>
        <taxon>Eukaryota</taxon>
        <taxon>Viridiplantae</taxon>
        <taxon>Streptophyta</taxon>
        <taxon>Embryophyta</taxon>
        <taxon>Tracheophyta</taxon>
        <taxon>Spermatophyta</taxon>
        <taxon>Magnoliopsida</taxon>
        <taxon>Liliopsida</taxon>
        <taxon>Zingiberales</taxon>
        <taxon>Musaceae</taxon>
        <taxon>Ensete</taxon>
    </lineage>
</organism>
<keyword evidence="2" id="KW-0723">Serine/threonine-protein kinase</keyword>
<evidence type="ECO:0000256" key="5">
    <source>
        <dbReference type="ARBA" id="ARBA00022777"/>
    </source>
</evidence>
<evidence type="ECO:0000256" key="3">
    <source>
        <dbReference type="ARBA" id="ARBA00022679"/>
    </source>
</evidence>
<dbReference type="PROSITE" id="PS00107">
    <property type="entry name" value="PROTEIN_KINASE_ATP"/>
    <property type="match status" value="1"/>
</dbReference>
<evidence type="ECO:0000256" key="7">
    <source>
        <dbReference type="ARBA" id="ARBA00047899"/>
    </source>
</evidence>
<dbReference type="CDD" id="cd14066">
    <property type="entry name" value="STKc_IRAK"/>
    <property type="match status" value="1"/>
</dbReference>
<dbReference type="InterPro" id="IPR008271">
    <property type="entry name" value="Ser/Thr_kinase_AS"/>
</dbReference>
<dbReference type="InterPro" id="IPR000719">
    <property type="entry name" value="Prot_kinase_dom"/>
</dbReference>
<evidence type="ECO:0000256" key="6">
    <source>
        <dbReference type="ARBA" id="ARBA00022840"/>
    </source>
</evidence>